<dbReference type="GO" id="GO:0009378">
    <property type="term" value="F:four-way junction helicase activity"/>
    <property type="evidence" value="ECO:0007669"/>
    <property type="project" value="TreeGrafter"/>
</dbReference>
<dbReference type="GO" id="GO:0005694">
    <property type="term" value="C:chromosome"/>
    <property type="evidence" value="ECO:0007669"/>
    <property type="project" value="TreeGrafter"/>
</dbReference>
<organism evidence="14">
    <name type="scientific">Amphimedon queenslandica</name>
    <name type="common">Sponge</name>
    <dbReference type="NCBI Taxonomy" id="400682"/>
    <lineage>
        <taxon>Eukaryota</taxon>
        <taxon>Metazoa</taxon>
        <taxon>Porifera</taxon>
        <taxon>Demospongiae</taxon>
        <taxon>Heteroscleromorpha</taxon>
        <taxon>Haplosclerida</taxon>
        <taxon>Niphatidae</taxon>
        <taxon>Amphimedon</taxon>
    </lineage>
</organism>
<evidence type="ECO:0000256" key="10">
    <source>
        <dbReference type="ARBA" id="ARBA00034808"/>
    </source>
</evidence>
<dbReference type="InterPro" id="IPR027417">
    <property type="entry name" value="P-loop_NTPase"/>
</dbReference>
<dbReference type="Pfam" id="PF00271">
    <property type="entry name" value="Helicase_C"/>
    <property type="match status" value="1"/>
</dbReference>
<keyword evidence="8" id="KW-0539">Nucleus</keyword>
<dbReference type="GO" id="GO:0043138">
    <property type="term" value="F:3'-5' DNA helicase activity"/>
    <property type="evidence" value="ECO:0007669"/>
    <property type="project" value="UniProtKB-EC"/>
</dbReference>
<keyword evidence="2" id="KW-0547">Nucleotide-binding</keyword>
<dbReference type="SMART" id="SM00487">
    <property type="entry name" value="DEXDc"/>
    <property type="match status" value="1"/>
</dbReference>
<keyword evidence="4" id="KW-0347">Helicase</keyword>
<accession>A0A1X7TQ54</accession>
<evidence type="ECO:0000256" key="5">
    <source>
        <dbReference type="ARBA" id="ARBA00022840"/>
    </source>
</evidence>
<feature type="domain" description="Helicase C-terminal" evidence="13">
    <location>
        <begin position="236"/>
        <end position="406"/>
    </location>
</feature>
<dbReference type="InterPro" id="IPR004589">
    <property type="entry name" value="DNA_helicase_ATP-dep_RecQ"/>
</dbReference>
<evidence type="ECO:0000256" key="4">
    <source>
        <dbReference type="ARBA" id="ARBA00022806"/>
    </source>
</evidence>
<name>A0A1X7TQ54_AMPQE</name>
<dbReference type="PROSITE" id="PS51194">
    <property type="entry name" value="HELICASE_CTER"/>
    <property type="match status" value="1"/>
</dbReference>
<dbReference type="Gene3D" id="3.40.50.300">
    <property type="entry name" value="P-loop containing nucleotide triphosphate hydrolases"/>
    <property type="match status" value="2"/>
</dbReference>
<feature type="domain" description="Helicase ATP-binding" evidence="12">
    <location>
        <begin position="29"/>
        <end position="208"/>
    </location>
</feature>
<dbReference type="eggNOG" id="KOG0351">
    <property type="taxonomic scope" value="Eukaryota"/>
</dbReference>
<dbReference type="GO" id="GO:0005524">
    <property type="term" value="F:ATP binding"/>
    <property type="evidence" value="ECO:0007669"/>
    <property type="project" value="UniProtKB-KW"/>
</dbReference>
<dbReference type="OMA" id="KDEMREP"/>
<dbReference type="GO" id="GO:0016787">
    <property type="term" value="F:hydrolase activity"/>
    <property type="evidence" value="ECO:0007669"/>
    <property type="project" value="UniProtKB-KW"/>
</dbReference>
<keyword evidence="7" id="KW-0413">Isomerase</keyword>
<dbReference type="InterPro" id="IPR014001">
    <property type="entry name" value="Helicase_ATP-bd"/>
</dbReference>
<keyword evidence="6" id="KW-0238">DNA-binding</keyword>
<evidence type="ECO:0000259" key="12">
    <source>
        <dbReference type="PROSITE" id="PS51192"/>
    </source>
</evidence>
<reference evidence="14" key="1">
    <citation type="submission" date="2017-05" db="UniProtKB">
        <authorList>
            <consortium name="EnsemblMetazoa"/>
        </authorList>
    </citation>
    <scope>IDENTIFICATION</scope>
</reference>
<dbReference type="eggNOG" id="KOG3595">
    <property type="taxonomic scope" value="Eukaryota"/>
</dbReference>
<evidence type="ECO:0000256" key="11">
    <source>
        <dbReference type="ARBA" id="ARBA00044542"/>
    </source>
</evidence>
<protein>
    <recommendedName>
        <fullName evidence="10">DNA 3'-5' helicase</fullName>
        <ecNumber evidence="10">5.6.2.4</ecNumber>
    </recommendedName>
    <alternativeName>
        <fullName evidence="11">DNA 3'-5' helicase BLM</fullName>
    </alternativeName>
</protein>
<dbReference type="GO" id="GO:0005634">
    <property type="term" value="C:nucleus"/>
    <property type="evidence" value="ECO:0007669"/>
    <property type="project" value="TreeGrafter"/>
</dbReference>
<evidence type="ECO:0000256" key="3">
    <source>
        <dbReference type="ARBA" id="ARBA00022801"/>
    </source>
</evidence>
<dbReference type="GO" id="GO:0003677">
    <property type="term" value="F:DNA binding"/>
    <property type="evidence" value="ECO:0007669"/>
    <property type="project" value="UniProtKB-KW"/>
</dbReference>
<proteinExistence type="inferred from homology"/>
<dbReference type="OrthoDB" id="6086888at2759"/>
<dbReference type="Gene3D" id="1.10.8.710">
    <property type="match status" value="1"/>
</dbReference>
<dbReference type="GO" id="GO:0005737">
    <property type="term" value="C:cytoplasm"/>
    <property type="evidence" value="ECO:0007669"/>
    <property type="project" value="TreeGrafter"/>
</dbReference>
<evidence type="ECO:0000256" key="6">
    <source>
        <dbReference type="ARBA" id="ARBA00023125"/>
    </source>
</evidence>
<dbReference type="EC" id="5.6.2.4" evidence="10"/>
<evidence type="ECO:0000256" key="1">
    <source>
        <dbReference type="ARBA" id="ARBA00005446"/>
    </source>
</evidence>
<dbReference type="PANTHER" id="PTHR13710">
    <property type="entry name" value="DNA HELICASE RECQ FAMILY MEMBER"/>
    <property type="match status" value="1"/>
</dbReference>
<dbReference type="Pfam" id="PF12774">
    <property type="entry name" value="AAA_6"/>
    <property type="match status" value="1"/>
</dbReference>
<evidence type="ECO:0000256" key="8">
    <source>
        <dbReference type="ARBA" id="ARBA00023242"/>
    </source>
</evidence>
<evidence type="ECO:0000259" key="13">
    <source>
        <dbReference type="PROSITE" id="PS51194"/>
    </source>
</evidence>
<keyword evidence="3" id="KW-0378">Hydrolase</keyword>
<evidence type="ECO:0000313" key="14">
    <source>
        <dbReference type="EnsemblMetazoa" id="Aqu2.1.16930_001"/>
    </source>
</evidence>
<evidence type="ECO:0000256" key="9">
    <source>
        <dbReference type="ARBA" id="ARBA00034617"/>
    </source>
</evidence>
<dbReference type="InterPro" id="IPR001650">
    <property type="entry name" value="Helicase_C-like"/>
</dbReference>
<dbReference type="NCBIfam" id="TIGR00614">
    <property type="entry name" value="recQ_fam"/>
    <property type="match status" value="1"/>
</dbReference>
<comment type="similarity">
    <text evidence="1">Belongs to the helicase family. RecQ subfamily.</text>
</comment>
<dbReference type="PROSITE" id="PS51192">
    <property type="entry name" value="HELICASE_ATP_BIND_1"/>
    <property type="match status" value="1"/>
</dbReference>
<dbReference type="Pfam" id="PF00270">
    <property type="entry name" value="DEAD"/>
    <property type="match status" value="1"/>
</dbReference>
<dbReference type="InterPro" id="IPR035699">
    <property type="entry name" value="AAA_6"/>
</dbReference>
<evidence type="ECO:0000256" key="7">
    <source>
        <dbReference type="ARBA" id="ARBA00023235"/>
    </source>
</evidence>
<dbReference type="GO" id="GO:0000724">
    <property type="term" value="P:double-strand break repair via homologous recombination"/>
    <property type="evidence" value="ECO:0007669"/>
    <property type="project" value="TreeGrafter"/>
</dbReference>
<sequence length="501" mass="56401">MDSALDSAIDAAGRRLGYETVKEDQRYVIRSFLEGKDVFACLPTGYGKSLCYFILPLVYDILQGHSSPWFVEIVISPLQALMKDQVKSLQDKGMTAVSVMGREDEETKQGIVSGRYQVVFTTPELLLQNKDWIHVFQSASLTERLIAIVIDEAHCVKKWGSNFRKEFSKLGDLRGFFPSHLHFMALTATASQTTRKSVIKLLGMHKPVTISKSPSKCNIIYFVTEKADEIEVELAYLVDELRAYRTNTTKTIVFCRTYNDCSRLYMFFKSQLKDEMREPIGHPDVTQFRLVDMFIATNTASVKNAILKSFSTSGGRLRILIATIAFGMGIDCPDIHRVIHWGPPSDCESYIQETGRTGRDGLPSNATLYYSRRDIGVMHLDKSIIDYCQNRTESEATAPPPPAKPGPEKSTIIVYKILIQSVCEIVVPKLIAEDIPLLHSLLLDVFPGVAYRRAEMAALRKEIAAVCKDCHLVFEKGEQASPQWIDKVCVVMLLIKEHLVL</sequence>
<dbReference type="InterPro" id="IPR011545">
    <property type="entry name" value="DEAD/DEAH_box_helicase_dom"/>
</dbReference>
<dbReference type="InParanoid" id="A0A1X7TQ54"/>
<dbReference type="CDD" id="cd17920">
    <property type="entry name" value="DEXHc_RecQ"/>
    <property type="match status" value="1"/>
</dbReference>
<comment type="catalytic activity">
    <reaction evidence="9">
        <text>Couples ATP hydrolysis with the unwinding of duplex DNA by translocating in the 3'-5' direction.</text>
        <dbReference type="EC" id="5.6.2.4"/>
    </reaction>
</comment>
<keyword evidence="5" id="KW-0067">ATP-binding</keyword>
<dbReference type="SMART" id="SM00490">
    <property type="entry name" value="HELICc"/>
    <property type="match status" value="1"/>
</dbReference>
<evidence type="ECO:0000256" key="2">
    <source>
        <dbReference type="ARBA" id="ARBA00022741"/>
    </source>
</evidence>
<dbReference type="InterPro" id="IPR043157">
    <property type="entry name" value="Dynein_AAA1S"/>
</dbReference>
<dbReference type="AlphaFoldDB" id="A0A1X7TQ54"/>
<dbReference type="SUPFAM" id="SSF52540">
    <property type="entry name" value="P-loop containing nucleoside triphosphate hydrolases"/>
    <property type="match status" value="1"/>
</dbReference>
<dbReference type="PANTHER" id="PTHR13710:SF153">
    <property type="entry name" value="RECQ-LIKE DNA HELICASE BLM"/>
    <property type="match status" value="1"/>
</dbReference>
<dbReference type="EnsemblMetazoa" id="Aqu2.1.16930_001">
    <property type="protein sequence ID" value="Aqu2.1.16930_001"/>
    <property type="gene ID" value="Aqu2.1.16930"/>
</dbReference>